<feature type="region of interest" description="Disordered" evidence="1">
    <location>
        <begin position="305"/>
        <end position="364"/>
    </location>
</feature>
<dbReference type="InterPro" id="IPR018330">
    <property type="entry name" value="RecT_fam"/>
</dbReference>
<evidence type="ECO:0000256" key="1">
    <source>
        <dbReference type="SAM" id="MobiDB-lite"/>
    </source>
</evidence>
<name>A0A6M3XRA9_9ZZZZ</name>
<proteinExistence type="predicted"/>
<protein>
    <submittedName>
        <fullName evidence="2">Putative DNA recombination protein</fullName>
    </submittedName>
</protein>
<evidence type="ECO:0000313" key="2">
    <source>
        <dbReference type="EMBL" id="QJI00323.1"/>
    </source>
</evidence>
<dbReference type="GO" id="GO:0003677">
    <property type="term" value="F:DNA binding"/>
    <property type="evidence" value="ECO:0007669"/>
    <property type="project" value="InterPro"/>
</dbReference>
<gene>
    <name evidence="2" type="ORF">TM448B01923_0011</name>
</gene>
<organism evidence="2">
    <name type="scientific">viral metagenome</name>
    <dbReference type="NCBI Taxonomy" id="1070528"/>
    <lineage>
        <taxon>unclassified sequences</taxon>
        <taxon>metagenomes</taxon>
        <taxon>organismal metagenomes</taxon>
    </lineage>
</organism>
<reference evidence="2" key="1">
    <citation type="submission" date="2020-03" db="EMBL/GenBank/DDBJ databases">
        <title>The deep terrestrial virosphere.</title>
        <authorList>
            <person name="Holmfeldt K."/>
            <person name="Nilsson E."/>
            <person name="Simone D."/>
            <person name="Lopez-Fernandez M."/>
            <person name="Wu X."/>
            <person name="de Brujin I."/>
            <person name="Lundin D."/>
            <person name="Andersson A."/>
            <person name="Bertilsson S."/>
            <person name="Dopson M."/>
        </authorList>
    </citation>
    <scope>NUCLEOTIDE SEQUENCE</scope>
    <source>
        <strain evidence="2">TM448B01923</strain>
    </source>
</reference>
<dbReference type="EMBL" id="MT144843">
    <property type="protein sequence ID" value="QJI00323.1"/>
    <property type="molecule type" value="Genomic_DNA"/>
</dbReference>
<sequence>MGNQEPKNKPDPHLNKTLALEDRRRYLLTDLKQKSFTDYYEGTLPRTLRSLMSAEQAINIIGRAVTKTPGLLDCTKSSIMQCLVDSAALGLELSGPMNHAHMVPFWNGRKGFSEVVLMIGFGGHLELMYRSEFYKAIRVNWVHENDEFTYNMAGDEPPTHTIPWGKDRGLPKLVYLVAFFKDGGHYFEAMTFDEVLEHRELYAKKDKQGNFSDAWADDKDGGITPQFLEMGKKTIILRSSKRLKKSTEMSLAVGLDNAATMGERATIKDLSSILPDIEPQDERPGAAAAVGTGDKVKYALKAMTGAKEQPAPEADPPPPPVEGDVIEGQFTEEEQSENPAPPQKAGQAPRAAPKQASLPAKPKSLPKSVEAYLEMRTRFEAAGLAGVEFDAMAKDLGLDSEDARTLNSPGKFKILGERVEMALKAINAAQDKPEAAAAPEKKVLVEDRTKPCSEEEFDAAVAMAKEANLAQDASQFLSMSRFILRKKIMDRKDLTVQDLNQLMEYVEERSLEDAQDGQQE</sequence>
<dbReference type="GO" id="GO:0006259">
    <property type="term" value="P:DNA metabolic process"/>
    <property type="evidence" value="ECO:0007669"/>
    <property type="project" value="InterPro"/>
</dbReference>
<accession>A0A6M3XRA9</accession>
<dbReference type="InterPro" id="IPR004590">
    <property type="entry name" value="ssDNA_annealing_RecT"/>
</dbReference>
<dbReference type="Pfam" id="PF03837">
    <property type="entry name" value="RecT"/>
    <property type="match status" value="1"/>
</dbReference>
<dbReference type="NCBIfam" id="TIGR00616">
    <property type="entry name" value="rect"/>
    <property type="match status" value="1"/>
</dbReference>
<dbReference type="AlphaFoldDB" id="A0A6M3XRA9"/>